<dbReference type="GO" id="GO:0005524">
    <property type="term" value="F:ATP binding"/>
    <property type="evidence" value="ECO:0007669"/>
    <property type="project" value="InterPro"/>
</dbReference>
<proteinExistence type="predicted"/>
<keyword evidence="1" id="KW-0812">Transmembrane</keyword>
<keyword evidence="3" id="KW-0418">Kinase</keyword>
<evidence type="ECO:0000313" key="3">
    <source>
        <dbReference type="EMBL" id="EMM97388.1"/>
    </source>
</evidence>
<dbReference type="EMBL" id="AFMF02000017">
    <property type="protein sequence ID" value="EMM97388.1"/>
    <property type="molecule type" value="Genomic_DNA"/>
</dbReference>
<keyword evidence="3" id="KW-0808">Transferase</keyword>
<evidence type="ECO:0000313" key="4">
    <source>
        <dbReference type="Proteomes" id="UP000012089"/>
    </source>
</evidence>
<dbReference type="AlphaFoldDB" id="M6HJ75"/>
<reference evidence="3 4" key="1">
    <citation type="submission" date="2013-01" db="EMBL/GenBank/DDBJ databases">
        <authorList>
            <person name="Harkins D.M."/>
            <person name="Durkin A.S."/>
            <person name="Brinkac L.M."/>
            <person name="Haft D.H."/>
            <person name="Selengut J.D."/>
            <person name="Sanka R."/>
            <person name="DePew J."/>
            <person name="Purushe J."/>
            <person name="Tulsiani S.M."/>
            <person name="Graham G.C."/>
            <person name="Burns M.-A."/>
            <person name="Dohnt M.F."/>
            <person name="Smythe L.D."/>
            <person name="McKay D.B."/>
            <person name="Craig S.B."/>
            <person name="Vinetz J.M."/>
            <person name="Sutton G.G."/>
            <person name="Nierman W.C."/>
            <person name="Fouts D.E."/>
        </authorList>
    </citation>
    <scope>NUCLEOTIDE SEQUENCE [LARGE SCALE GENOMIC DNA]</scope>
    <source>
        <strain evidence="3 4">LT2156</strain>
    </source>
</reference>
<dbReference type="InterPro" id="IPR000719">
    <property type="entry name" value="Prot_kinase_dom"/>
</dbReference>
<dbReference type="Gene3D" id="1.10.510.10">
    <property type="entry name" value="Transferase(Phosphotransferase) domain 1"/>
    <property type="match status" value="1"/>
</dbReference>
<dbReference type="InterPro" id="IPR011009">
    <property type="entry name" value="Kinase-like_dom_sf"/>
</dbReference>
<dbReference type="SUPFAM" id="SSF56112">
    <property type="entry name" value="Protein kinase-like (PK-like)"/>
    <property type="match status" value="1"/>
</dbReference>
<feature type="transmembrane region" description="Helical" evidence="1">
    <location>
        <begin position="137"/>
        <end position="155"/>
    </location>
</feature>
<dbReference type="Proteomes" id="UP000012089">
    <property type="component" value="Unassembled WGS sequence"/>
</dbReference>
<sequence>MSIRTETSFHKKEILLEDHVSTIYRGILKGESETKILRIQKERTRDEDSFYFLNEYEIGKLISDDHILKPERLIKIQDRYCLIYENLESSLLSNYISKVGQLSIEEFLQVAISITGNLVHLHSQGVLHNQIGPSSFFMIRILKLLFLLGLVLLLYF</sequence>
<feature type="domain" description="Protein kinase" evidence="2">
    <location>
        <begin position="9"/>
        <end position="156"/>
    </location>
</feature>
<name>M6HJ75_LEPIR</name>
<gene>
    <name evidence="3" type="ORF">LEP1GSC158_2775</name>
</gene>
<protein>
    <submittedName>
        <fullName evidence="3">Kinase domain protein</fullName>
    </submittedName>
</protein>
<keyword evidence="1" id="KW-0472">Membrane</keyword>
<organism evidence="3 4">
    <name type="scientific">Leptospira interrogans serovar Zanoni str. LT2156</name>
    <dbReference type="NCBI Taxonomy" id="1001601"/>
    <lineage>
        <taxon>Bacteria</taxon>
        <taxon>Pseudomonadati</taxon>
        <taxon>Spirochaetota</taxon>
        <taxon>Spirochaetia</taxon>
        <taxon>Leptospirales</taxon>
        <taxon>Leptospiraceae</taxon>
        <taxon>Leptospira</taxon>
    </lineage>
</organism>
<accession>M6HJ75</accession>
<comment type="caution">
    <text evidence="3">The sequence shown here is derived from an EMBL/GenBank/DDBJ whole genome shotgun (WGS) entry which is preliminary data.</text>
</comment>
<dbReference type="PROSITE" id="PS50011">
    <property type="entry name" value="PROTEIN_KINASE_DOM"/>
    <property type="match status" value="1"/>
</dbReference>
<dbReference type="Pfam" id="PF00069">
    <property type="entry name" value="Pkinase"/>
    <property type="match status" value="1"/>
</dbReference>
<keyword evidence="1" id="KW-1133">Transmembrane helix</keyword>
<evidence type="ECO:0000259" key="2">
    <source>
        <dbReference type="PROSITE" id="PS50011"/>
    </source>
</evidence>
<dbReference type="GO" id="GO:0004672">
    <property type="term" value="F:protein kinase activity"/>
    <property type="evidence" value="ECO:0007669"/>
    <property type="project" value="InterPro"/>
</dbReference>
<evidence type="ECO:0000256" key="1">
    <source>
        <dbReference type="SAM" id="Phobius"/>
    </source>
</evidence>